<proteinExistence type="inferred from homology"/>
<feature type="domain" description="HhH-GPD" evidence="14">
    <location>
        <begin position="1"/>
        <end position="146"/>
    </location>
</feature>
<evidence type="ECO:0000256" key="7">
    <source>
        <dbReference type="ARBA" id="ARBA00022763"/>
    </source>
</evidence>
<reference evidence="16" key="1">
    <citation type="submission" date="2020-05" db="EMBL/GenBank/DDBJ databases">
        <authorList>
            <person name="Chiriac C."/>
            <person name="Salcher M."/>
            <person name="Ghai R."/>
            <person name="Kavagutti S V."/>
        </authorList>
    </citation>
    <scope>NUCLEOTIDE SEQUENCE</scope>
</reference>
<evidence type="ECO:0000256" key="8">
    <source>
        <dbReference type="ARBA" id="ARBA00022801"/>
    </source>
</evidence>
<comment type="catalytic activity">
    <reaction evidence="1">
        <text>Hydrolyzes free adenine bases from 7,8-dihydro-8-oxoguanine:adenine mismatched double-stranded DNA, leaving an apurinic site.</text>
        <dbReference type="EC" id="3.2.2.31"/>
    </reaction>
</comment>
<dbReference type="SMART" id="SM00478">
    <property type="entry name" value="ENDO3c"/>
    <property type="match status" value="1"/>
</dbReference>
<dbReference type="GO" id="GO:0006284">
    <property type="term" value="P:base-excision repair"/>
    <property type="evidence" value="ECO:0007669"/>
    <property type="project" value="InterPro"/>
</dbReference>
<keyword evidence="10" id="KW-0411">Iron-sulfur</keyword>
<dbReference type="InterPro" id="IPR003265">
    <property type="entry name" value="HhH-GPD_domain"/>
</dbReference>
<evidence type="ECO:0000256" key="9">
    <source>
        <dbReference type="ARBA" id="ARBA00023004"/>
    </source>
</evidence>
<evidence type="ECO:0000256" key="6">
    <source>
        <dbReference type="ARBA" id="ARBA00022723"/>
    </source>
</evidence>
<evidence type="ECO:0000256" key="1">
    <source>
        <dbReference type="ARBA" id="ARBA00000843"/>
    </source>
</evidence>
<evidence type="ECO:0000313" key="15">
    <source>
        <dbReference type="EMBL" id="CAB4898617.1"/>
    </source>
</evidence>
<dbReference type="EC" id="3.2.2.31" evidence="4"/>
<dbReference type="PROSITE" id="PS01155">
    <property type="entry name" value="ENDONUCLEASE_III_2"/>
    <property type="match status" value="1"/>
</dbReference>
<keyword evidence="8" id="KW-0378">Hydrolase</keyword>
<dbReference type="InterPro" id="IPR044298">
    <property type="entry name" value="MIG/MutY"/>
</dbReference>
<dbReference type="AlphaFoldDB" id="A0A6J7KCG4"/>
<evidence type="ECO:0000256" key="11">
    <source>
        <dbReference type="ARBA" id="ARBA00023204"/>
    </source>
</evidence>
<evidence type="ECO:0000256" key="12">
    <source>
        <dbReference type="ARBA" id="ARBA00023295"/>
    </source>
</evidence>
<feature type="compositionally biased region" description="Low complexity" evidence="13">
    <location>
        <begin position="170"/>
        <end position="181"/>
    </location>
</feature>
<dbReference type="InterPro" id="IPR011257">
    <property type="entry name" value="DNA_glycosylase"/>
</dbReference>
<dbReference type="GO" id="GO:0035485">
    <property type="term" value="F:adenine/guanine mispair binding"/>
    <property type="evidence" value="ECO:0007669"/>
    <property type="project" value="TreeGrafter"/>
</dbReference>
<dbReference type="InterPro" id="IPR023170">
    <property type="entry name" value="HhH_base_excis_C"/>
</dbReference>
<dbReference type="Gene3D" id="1.10.1670.10">
    <property type="entry name" value="Helix-hairpin-Helix base-excision DNA repair enzymes (C-terminal)"/>
    <property type="match status" value="1"/>
</dbReference>
<evidence type="ECO:0000256" key="4">
    <source>
        <dbReference type="ARBA" id="ARBA00012045"/>
    </source>
</evidence>
<dbReference type="Pfam" id="PF00633">
    <property type="entry name" value="HHH"/>
    <property type="match status" value="1"/>
</dbReference>
<dbReference type="GO" id="GO:0006298">
    <property type="term" value="P:mismatch repair"/>
    <property type="evidence" value="ECO:0007669"/>
    <property type="project" value="TreeGrafter"/>
</dbReference>
<dbReference type="CDD" id="cd00056">
    <property type="entry name" value="ENDO3c"/>
    <property type="match status" value="1"/>
</dbReference>
<evidence type="ECO:0000256" key="2">
    <source>
        <dbReference type="ARBA" id="ARBA00001966"/>
    </source>
</evidence>
<dbReference type="GO" id="GO:0051536">
    <property type="term" value="F:iron-sulfur cluster binding"/>
    <property type="evidence" value="ECO:0007669"/>
    <property type="project" value="UniProtKB-KW"/>
</dbReference>
<evidence type="ECO:0000256" key="5">
    <source>
        <dbReference type="ARBA" id="ARBA00022023"/>
    </source>
</evidence>
<comment type="similarity">
    <text evidence="3">Belongs to the Nth/MutY family.</text>
</comment>
<keyword evidence="6" id="KW-0479">Metal-binding</keyword>
<comment type="cofactor">
    <cofactor evidence="2">
        <name>[4Fe-4S] cluster</name>
        <dbReference type="ChEBI" id="CHEBI:49883"/>
    </cofactor>
</comment>
<feature type="region of interest" description="Disordered" evidence="13">
    <location>
        <begin position="169"/>
        <end position="194"/>
    </location>
</feature>
<gene>
    <name evidence="15" type="ORF">UFOPK3573_00524</name>
    <name evidence="16" type="ORF">UFOPK3879_00114</name>
</gene>
<dbReference type="PANTHER" id="PTHR42944">
    <property type="entry name" value="ADENINE DNA GLYCOSYLASE"/>
    <property type="match status" value="1"/>
</dbReference>
<accession>A0A6J7KCG4</accession>
<keyword evidence="7" id="KW-0227">DNA damage</keyword>
<evidence type="ECO:0000256" key="10">
    <source>
        <dbReference type="ARBA" id="ARBA00023014"/>
    </source>
</evidence>
<evidence type="ECO:0000313" key="16">
    <source>
        <dbReference type="EMBL" id="CAB4953730.1"/>
    </source>
</evidence>
<dbReference type="SUPFAM" id="SSF48150">
    <property type="entry name" value="DNA-glycosylase"/>
    <property type="match status" value="1"/>
</dbReference>
<keyword evidence="9" id="KW-0408">Iron</keyword>
<protein>
    <recommendedName>
        <fullName evidence="5">Adenine DNA glycosylase</fullName>
        <ecNumber evidence="4">3.2.2.31</ecNumber>
    </recommendedName>
</protein>
<dbReference type="InterPro" id="IPR000445">
    <property type="entry name" value="HhH_motif"/>
</dbReference>
<dbReference type="GO" id="GO:0034039">
    <property type="term" value="F:8-oxo-7,8-dihydroguanine DNA N-glycosylase activity"/>
    <property type="evidence" value="ECO:0007669"/>
    <property type="project" value="TreeGrafter"/>
</dbReference>
<dbReference type="GO" id="GO:0000701">
    <property type="term" value="F:purine-specific mismatch base pair DNA N-glycosylase activity"/>
    <property type="evidence" value="ECO:0007669"/>
    <property type="project" value="UniProtKB-EC"/>
</dbReference>
<dbReference type="EMBL" id="CAFBNR010000003">
    <property type="protein sequence ID" value="CAB4953730.1"/>
    <property type="molecule type" value="Genomic_DNA"/>
</dbReference>
<name>A0A6J7KCG4_9ZZZZ</name>
<evidence type="ECO:0000256" key="3">
    <source>
        <dbReference type="ARBA" id="ARBA00008343"/>
    </source>
</evidence>
<dbReference type="PANTHER" id="PTHR42944:SF1">
    <property type="entry name" value="ADENINE DNA GLYCOSYLASE"/>
    <property type="match status" value="1"/>
</dbReference>
<dbReference type="Pfam" id="PF00730">
    <property type="entry name" value="HhH-GPD"/>
    <property type="match status" value="1"/>
</dbReference>
<organism evidence="16">
    <name type="scientific">freshwater metagenome</name>
    <dbReference type="NCBI Taxonomy" id="449393"/>
    <lineage>
        <taxon>unclassified sequences</taxon>
        <taxon>metagenomes</taxon>
        <taxon>ecological metagenomes</taxon>
    </lineage>
</organism>
<dbReference type="Gene3D" id="1.10.340.30">
    <property type="entry name" value="Hypothetical protein, domain 2"/>
    <property type="match status" value="1"/>
</dbReference>
<dbReference type="EMBL" id="CAFBMJ010000027">
    <property type="protein sequence ID" value="CAB4898617.1"/>
    <property type="molecule type" value="Genomic_DNA"/>
</dbReference>
<keyword evidence="11" id="KW-0234">DNA repair</keyword>
<evidence type="ECO:0000256" key="13">
    <source>
        <dbReference type="SAM" id="MobiDB-lite"/>
    </source>
</evidence>
<sequence>MSQQTQVHRVVPKFNLFLEQFPTPTVCAGVALGELLEIWQGLGYPRRCRNLHEAAKVMVSRHGGEVPTTLEELVALPGVGDYTARAVMAFADHADVGVVDTNVARVLARVNNKVLGKKEVQLIADAIVPEGLGWEWNQVMMDFGATVCSARAPKCESCVIRNECKWNTHGGADPAPATAGTSKPQSRFEGSDRQARGKLMKALVSGAVRVNDAAKVMGLAEQPERSEAIVRSLLEDGLIAQVNGWYQQP</sequence>
<dbReference type="InterPro" id="IPR004036">
    <property type="entry name" value="Endonuclease-III-like_CS2"/>
</dbReference>
<dbReference type="GO" id="GO:0046872">
    <property type="term" value="F:metal ion binding"/>
    <property type="evidence" value="ECO:0007669"/>
    <property type="project" value="UniProtKB-KW"/>
</dbReference>
<evidence type="ECO:0000259" key="14">
    <source>
        <dbReference type="SMART" id="SM00478"/>
    </source>
</evidence>
<keyword evidence="12" id="KW-0326">Glycosidase</keyword>
<dbReference type="GO" id="GO:0032357">
    <property type="term" value="F:oxidized purine DNA binding"/>
    <property type="evidence" value="ECO:0007669"/>
    <property type="project" value="TreeGrafter"/>
</dbReference>